<organism evidence="2">
    <name type="scientific">Timema californicum</name>
    <name type="common">California timema</name>
    <name type="synonym">Walking stick</name>
    <dbReference type="NCBI Taxonomy" id="61474"/>
    <lineage>
        <taxon>Eukaryota</taxon>
        <taxon>Metazoa</taxon>
        <taxon>Ecdysozoa</taxon>
        <taxon>Arthropoda</taxon>
        <taxon>Hexapoda</taxon>
        <taxon>Insecta</taxon>
        <taxon>Pterygota</taxon>
        <taxon>Neoptera</taxon>
        <taxon>Polyneoptera</taxon>
        <taxon>Phasmatodea</taxon>
        <taxon>Timematodea</taxon>
        <taxon>Timematoidea</taxon>
        <taxon>Timematidae</taxon>
        <taxon>Timema</taxon>
    </lineage>
</organism>
<proteinExistence type="predicted"/>
<dbReference type="InterPro" id="IPR036273">
    <property type="entry name" value="CRAL/TRIO_N_dom_sf"/>
</dbReference>
<gene>
    <name evidence="2" type="ORF">TCMB3V08_LOCUS1015</name>
</gene>
<feature type="region of interest" description="Disordered" evidence="1">
    <location>
        <begin position="232"/>
        <end position="262"/>
    </location>
</feature>
<accession>A0A7R9IWV8</accession>
<dbReference type="AlphaFoldDB" id="A0A7R9IWV8"/>
<dbReference type="EMBL" id="OE179271">
    <property type="protein sequence ID" value="CAD7568246.1"/>
    <property type="molecule type" value="Genomic_DNA"/>
</dbReference>
<name>A0A7R9IWV8_TIMCA</name>
<evidence type="ECO:0000256" key="1">
    <source>
        <dbReference type="SAM" id="MobiDB-lite"/>
    </source>
</evidence>
<evidence type="ECO:0000313" key="2">
    <source>
        <dbReference type="EMBL" id="CAD7568246.1"/>
    </source>
</evidence>
<dbReference type="SUPFAM" id="SSF46938">
    <property type="entry name" value="CRAL/TRIO N-terminal domain"/>
    <property type="match status" value="1"/>
</dbReference>
<protein>
    <submittedName>
        <fullName evidence="2">(California timema) hypothetical protein</fullName>
    </submittedName>
</protein>
<reference evidence="2" key="1">
    <citation type="submission" date="2020-11" db="EMBL/GenBank/DDBJ databases">
        <authorList>
            <person name="Tran Van P."/>
        </authorList>
    </citation>
    <scope>NUCLEOTIDE SEQUENCE</scope>
</reference>
<sequence>MGKTAPLVEQEQSVTAPPLDLKVAPDLLQRCLYQRDEEQVYSGPVTALSVPETRSKVALDLFQRCLCQRHEARLLWACYSAVCARETKQDCFGPVPALSVPETRSKVALDLLQRCLCQRDEEQVYSGSVTALSVTETRSKVALDLFQSCNPDLSACGAASCYSSPMTYLVLTDSSQLRADGFEKLPDQIMYPCAEPYDLEKHLANALVVLSSTDEDGEIKVRISVGRSHVPGASQLARQSRAERVFSPDSQSHQPPPEQEEDVFHQKDYEWVLGDELAQTAKLELREDKDIRNQTLRQFREWINKNQDLHRCCTDGGGSLKDACHQMEAAVIKWRWQPEVRLSSVGGGSLKCGCHQMEGAA</sequence>